<accession>A0ABS3SM78</accession>
<organism evidence="1 2">
    <name type="scientific">Gelidibacter pelagius</name>
    <dbReference type="NCBI Taxonomy" id="2819985"/>
    <lineage>
        <taxon>Bacteria</taxon>
        <taxon>Pseudomonadati</taxon>
        <taxon>Bacteroidota</taxon>
        <taxon>Flavobacteriia</taxon>
        <taxon>Flavobacteriales</taxon>
        <taxon>Flavobacteriaceae</taxon>
        <taxon>Gelidibacter</taxon>
    </lineage>
</organism>
<dbReference type="Proteomes" id="UP000681315">
    <property type="component" value="Unassembled WGS sequence"/>
</dbReference>
<protein>
    <submittedName>
        <fullName evidence="1">Uncharacterized protein</fullName>
    </submittedName>
</protein>
<name>A0ABS3SM78_9FLAO</name>
<comment type="caution">
    <text evidence="1">The sequence shown here is derived from an EMBL/GenBank/DDBJ whole genome shotgun (WGS) entry which is preliminary data.</text>
</comment>
<dbReference type="EMBL" id="JAGEVG010000001">
    <property type="protein sequence ID" value="MBO3096815.1"/>
    <property type="molecule type" value="Genomic_DNA"/>
</dbReference>
<reference evidence="1 2" key="1">
    <citation type="submission" date="2021-03" db="EMBL/GenBank/DDBJ databases">
        <title>Gelidibacter sp. nov., isolated from costal sediment.</title>
        <authorList>
            <person name="Lun K.-Y."/>
        </authorList>
    </citation>
    <scope>NUCLEOTIDE SEQUENCE [LARGE SCALE GENOMIC DNA]</scope>
    <source>
        <strain evidence="1 2">DF109</strain>
    </source>
</reference>
<proteinExistence type="predicted"/>
<sequence length="160" mass="19111">MVKVTKTFIMDIFDETPQQREIADHNVYLQLKDLNYTNEEIANHMSYSKENLGYLISRFTFINSLEYKLQEKEGTYQFNGNFYITQSVRNLLDAEEILEIYTFTQDLVKQHKGVDYLQSFYHIEQDCELFFIDQLSKSMKDTNQYSEDDNYCTLMLASDY</sequence>
<gene>
    <name evidence="1" type="ORF">J4051_00935</name>
</gene>
<dbReference type="RefSeq" id="WP_208231731.1">
    <property type="nucleotide sequence ID" value="NZ_JAGEVG010000001.1"/>
</dbReference>
<evidence type="ECO:0000313" key="2">
    <source>
        <dbReference type="Proteomes" id="UP000681315"/>
    </source>
</evidence>
<evidence type="ECO:0000313" key="1">
    <source>
        <dbReference type="EMBL" id="MBO3096815.1"/>
    </source>
</evidence>
<keyword evidence="2" id="KW-1185">Reference proteome</keyword>